<accession>A0A415EV72</accession>
<dbReference type="Gene3D" id="3.40.1690.10">
    <property type="entry name" value="secretion proteins EscU"/>
    <property type="match status" value="1"/>
</dbReference>
<name>A0A415EV72_ENTCA</name>
<evidence type="ECO:0000313" key="1">
    <source>
        <dbReference type="EMBL" id="RHK07191.1"/>
    </source>
</evidence>
<keyword evidence="1" id="KW-0282">Flagellum</keyword>
<dbReference type="GO" id="GO:0005886">
    <property type="term" value="C:plasma membrane"/>
    <property type="evidence" value="ECO:0007669"/>
    <property type="project" value="TreeGrafter"/>
</dbReference>
<dbReference type="EMBL" id="QRMZ01000005">
    <property type="protein sequence ID" value="RHK07191.1"/>
    <property type="molecule type" value="Genomic_DNA"/>
</dbReference>
<dbReference type="RefSeq" id="WP_005232780.1">
    <property type="nucleotide sequence ID" value="NZ_CP181086.1"/>
</dbReference>
<organism evidence="1 2">
    <name type="scientific">Enterococcus casseliflavus</name>
    <name type="common">Enterococcus flavescens</name>
    <dbReference type="NCBI Taxonomy" id="37734"/>
    <lineage>
        <taxon>Bacteria</taxon>
        <taxon>Bacillati</taxon>
        <taxon>Bacillota</taxon>
        <taxon>Bacilli</taxon>
        <taxon>Lactobacillales</taxon>
        <taxon>Enterococcaceae</taxon>
        <taxon>Enterococcus</taxon>
    </lineage>
</organism>
<dbReference type="PANTHER" id="PTHR30531">
    <property type="entry name" value="FLAGELLAR BIOSYNTHETIC PROTEIN FLHB"/>
    <property type="match status" value="1"/>
</dbReference>
<proteinExistence type="predicted"/>
<gene>
    <name evidence="1" type="ORF">DW084_04775</name>
</gene>
<sequence length="355" mass="39704">MAEKDGKTELPSAKRLRDARKRGEVPKTQELAAAVSLLVFSFLILSLWQFFAASFLPYFSQSLAQLADYQTSLADLPKLGVQSILLLLLLCAPVFLVALGVGLITNYAQVGLLFSGKAIKPDFKKLNPISGIKQQFSLRSLMNLGKTLAKFGVIVYLCYQQFLAAVPVLLGLSEVGLEKTILFMLLRAKELFLQISIFLIILAVVDYGYQRYSHRKNLMMSKQEVKEEFKQMEGDPQVKAQRKAKYRAMTQNAIANVKEATVLITNPTHFAIAIRYDASSEGVPRVLAKGADQLAQRMKAEALKENIPQIENREVARALYRQVEPGDLIPVEMYEAIAEIIALVYQLEESQRGKI</sequence>
<comment type="caution">
    <text evidence="1">The sequence shown here is derived from an EMBL/GenBank/DDBJ whole genome shotgun (WGS) entry which is preliminary data.</text>
</comment>
<dbReference type="PANTHER" id="PTHR30531:SF12">
    <property type="entry name" value="FLAGELLAR BIOSYNTHETIC PROTEIN FLHB"/>
    <property type="match status" value="1"/>
</dbReference>
<dbReference type="GO" id="GO:0009306">
    <property type="term" value="P:protein secretion"/>
    <property type="evidence" value="ECO:0007669"/>
    <property type="project" value="InterPro"/>
</dbReference>
<reference evidence="1 2" key="1">
    <citation type="submission" date="2018-08" db="EMBL/GenBank/DDBJ databases">
        <title>A genome reference for cultivated species of the human gut microbiota.</title>
        <authorList>
            <person name="Zou Y."/>
            <person name="Xue W."/>
            <person name="Luo G."/>
        </authorList>
    </citation>
    <scope>NUCLEOTIDE SEQUENCE [LARGE SCALE GENOMIC DNA]</scope>
    <source>
        <strain evidence="1 2">AF48-16</strain>
    </source>
</reference>
<dbReference type="Gene3D" id="6.10.250.2080">
    <property type="match status" value="1"/>
</dbReference>
<dbReference type="Pfam" id="PF01312">
    <property type="entry name" value="Bac_export_2"/>
    <property type="match status" value="1"/>
</dbReference>
<dbReference type="Proteomes" id="UP000286288">
    <property type="component" value="Unassembled WGS sequence"/>
</dbReference>
<keyword evidence="1" id="KW-0969">Cilium</keyword>
<dbReference type="AlphaFoldDB" id="A0A415EV72"/>
<dbReference type="PRINTS" id="PR00950">
    <property type="entry name" value="TYPE3IMSPROT"/>
</dbReference>
<dbReference type="SUPFAM" id="SSF160544">
    <property type="entry name" value="EscU C-terminal domain-like"/>
    <property type="match status" value="1"/>
</dbReference>
<dbReference type="InterPro" id="IPR029025">
    <property type="entry name" value="T3SS_substrate_exporter_C"/>
</dbReference>
<protein>
    <submittedName>
        <fullName evidence="1">Flagellar type III secretion system protein FlhB</fullName>
    </submittedName>
</protein>
<keyword evidence="1" id="KW-0966">Cell projection</keyword>
<evidence type="ECO:0000313" key="2">
    <source>
        <dbReference type="Proteomes" id="UP000286288"/>
    </source>
</evidence>
<dbReference type="InterPro" id="IPR006135">
    <property type="entry name" value="T3SS_substrate_exporter"/>
</dbReference>